<dbReference type="AlphaFoldDB" id="A0A3A8AQ62"/>
<protein>
    <submittedName>
        <fullName evidence="1">Abhydrolase domain-containing 18</fullName>
    </submittedName>
</protein>
<evidence type="ECO:0000313" key="1">
    <source>
        <dbReference type="EMBL" id="RKF12507.1"/>
    </source>
</evidence>
<dbReference type="InterPro" id="IPR058111">
    <property type="entry name" value="RcgR-like"/>
</dbReference>
<dbReference type="InterPro" id="IPR029058">
    <property type="entry name" value="AB_hydrolase_fold"/>
</dbReference>
<dbReference type="SUPFAM" id="SSF53474">
    <property type="entry name" value="alpha/beta-Hydrolases"/>
    <property type="match status" value="1"/>
</dbReference>
<dbReference type="Proteomes" id="UP000281128">
    <property type="component" value="Unassembled WGS sequence"/>
</dbReference>
<gene>
    <name evidence="1" type="ORF">D6850_17725</name>
</gene>
<accession>A0A3A8AQ62</accession>
<keyword evidence="2" id="KW-1185">Reference proteome</keyword>
<sequence>MYLSWLDRWDEKRVQRGNALKARSELILDADRAFPGTEHDVTLADFCTLAEHASDDPTFFERPATPTLDVEQVEDRLTFPSDIQTDIDENNTVWARATESGTLEQALIVFHHWNAQKHQRHLANYFSKRGITVIEMAMPYHFERRRSGSVYADYMLSANIGRTVQSVRQAVLDGRKLVAWLKGEGYGEVSVLGMSLGSWVAGLVAAHDENVSKASLFLTAGSLADMVWTGRATEAIRQSLQPGMELADLRMAWSPINQETYARQLARPGLDLQLVLAKRDTVVVPELSHKFIQKLRASGAHPDVLELNCGHYSLALPPHVLFAGLRLRGLLKGRPTSRQNV</sequence>
<organism evidence="1 2">
    <name type="scientific">Roseovarius spongiae</name>
    <dbReference type="NCBI Taxonomy" id="2320272"/>
    <lineage>
        <taxon>Bacteria</taxon>
        <taxon>Pseudomonadati</taxon>
        <taxon>Pseudomonadota</taxon>
        <taxon>Alphaproteobacteria</taxon>
        <taxon>Rhodobacterales</taxon>
        <taxon>Roseobacteraceae</taxon>
        <taxon>Roseovarius</taxon>
    </lineage>
</organism>
<dbReference type="OrthoDB" id="105300at2"/>
<dbReference type="EMBL" id="RAPE01000007">
    <property type="protein sequence ID" value="RKF12507.1"/>
    <property type="molecule type" value="Genomic_DNA"/>
</dbReference>
<dbReference type="Pfam" id="PF09752">
    <property type="entry name" value="ABHD18"/>
    <property type="match status" value="1"/>
</dbReference>
<keyword evidence="1" id="KW-0378">Hydrolase</keyword>
<evidence type="ECO:0000313" key="2">
    <source>
        <dbReference type="Proteomes" id="UP000281128"/>
    </source>
</evidence>
<dbReference type="NCBIfam" id="NF047337">
    <property type="entry name" value="hydrolase_RcgR"/>
    <property type="match status" value="1"/>
</dbReference>
<dbReference type="GO" id="GO:0016787">
    <property type="term" value="F:hydrolase activity"/>
    <property type="evidence" value="ECO:0007669"/>
    <property type="project" value="UniProtKB-KW"/>
</dbReference>
<name>A0A3A8AQ62_9RHOB</name>
<dbReference type="InterPro" id="IPR019149">
    <property type="entry name" value="ABHD18"/>
</dbReference>
<dbReference type="RefSeq" id="WP_121168951.1">
    <property type="nucleotide sequence ID" value="NZ_RAPE01000007.1"/>
</dbReference>
<dbReference type="Gene3D" id="3.40.50.1820">
    <property type="entry name" value="alpha/beta hydrolase"/>
    <property type="match status" value="1"/>
</dbReference>
<comment type="caution">
    <text evidence="1">The sequence shown here is derived from an EMBL/GenBank/DDBJ whole genome shotgun (WGS) entry which is preliminary data.</text>
</comment>
<reference evidence="1 2" key="1">
    <citation type="submission" date="2018-09" db="EMBL/GenBank/DDBJ databases">
        <title>Roseovarius spongiae sp. nov., isolated from a marine sponge.</title>
        <authorList>
            <person name="Zhuang L."/>
            <person name="Luo L."/>
        </authorList>
    </citation>
    <scope>NUCLEOTIDE SEQUENCE [LARGE SCALE GENOMIC DNA]</scope>
    <source>
        <strain evidence="1 2">HN-E21</strain>
    </source>
</reference>
<proteinExistence type="predicted"/>